<dbReference type="InterPro" id="IPR025915">
    <property type="entry name" value="Phage_gp49_66"/>
</dbReference>
<evidence type="ECO:0000313" key="2">
    <source>
        <dbReference type="Proteomes" id="UP000595481"/>
    </source>
</evidence>
<dbReference type="GeneID" id="69553152"/>
<evidence type="ECO:0000313" key="1">
    <source>
        <dbReference type="EMBL" id="QQB19336.1"/>
    </source>
</evidence>
<dbReference type="EMBL" id="CP066092">
    <property type="protein sequence ID" value="QQB19336.1"/>
    <property type="molecule type" value="Genomic_DNA"/>
</dbReference>
<proteinExistence type="predicted"/>
<accession>A0A7T4A8P0</accession>
<gene>
    <name evidence="1" type="ORF">I6H43_17720</name>
</gene>
<sequence>MTDRQQIDAEMERDIQALGLTAPRVTPDQIEALMQGVRYEVLVVPGTTTTTATAIAANGFTLAIGMTACADPANFNAELGAKYAIKDAETKARQELWKLEGWRLKCHLDGPMLMVSDDCLITGVIRTSKVRGVDGGIPKPSHIERMCQEQEQLAERTGKLEAFIPSETFKQLHHQEQNRMKRQLVAMREYLAVLNERIAAVTNP</sequence>
<reference evidence="1 2" key="1">
    <citation type="submission" date="2020-12" db="EMBL/GenBank/DDBJ databases">
        <title>FDA dAtabase for Regulatory Grade micrObial Sequences (FDA-ARGOS): Supporting development and validation of Infectious Disease Dx tests.</title>
        <authorList>
            <person name="Sproer C."/>
            <person name="Gronow S."/>
            <person name="Severitt S."/>
            <person name="Schroder I."/>
            <person name="Tallon L."/>
            <person name="Sadzewicz L."/>
            <person name="Zhao X."/>
            <person name="Boylan J."/>
            <person name="Ott S."/>
            <person name="Bowen H."/>
            <person name="Vavikolanu K."/>
            <person name="Mehta A."/>
            <person name="Aluvathingal J."/>
            <person name="Nadendla S."/>
            <person name="Lowell S."/>
            <person name="Myers T."/>
            <person name="Yan Y."/>
            <person name="Sichtig H."/>
        </authorList>
    </citation>
    <scope>NUCLEOTIDE SEQUENCE [LARGE SCALE GENOMIC DNA]</scope>
    <source>
        <strain evidence="1 2">FDAARGOS_986</strain>
    </source>
</reference>
<protein>
    <submittedName>
        <fullName evidence="1">Uncharacterized protein</fullName>
    </submittedName>
</protein>
<organism evidence="1 2">
    <name type="scientific">Aeromonas jandaei</name>
    <dbReference type="NCBI Taxonomy" id="650"/>
    <lineage>
        <taxon>Bacteria</taxon>
        <taxon>Pseudomonadati</taxon>
        <taxon>Pseudomonadota</taxon>
        <taxon>Gammaproteobacteria</taxon>
        <taxon>Aeromonadales</taxon>
        <taxon>Aeromonadaceae</taxon>
        <taxon>Aeromonas</taxon>
    </lineage>
</organism>
<dbReference type="RefSeq" id="WP_052448114.1">
    <property type="nucleotide sequence ID" value="NZ_CAWMFX010000027.1"/>
</dbReference>
<name>A0A7T4A8P0_AERJA</name>
<dbReference type="Proteomes" id="UP000595481">
    <property type="component" value="Chromosome"/>
</dbReference>
<dbReference type="Pfam" id="PF13876">
    <property type="entry name" value="Phage_gp49_66"/>
    <property type="match status" value="1"/>
</dbReference>
<dbReference type="InterPro" id="IPR054052">
    <property type="entry name" value="Y16Q-like"/>
</dbReference>
<dbReference type="Pfam" id="PF21825">
    <property type="entry name" value="crAss001_48"/>
    <property type="match status" value="1"/>
</dbReference>
<keyword evidence="2" id="KW-1185">Reference proteome</keyword>